<name>A0ABT1SJ19_9FIRM</name>
<reference evidence="1 2" key="1">
    <citation type="submission" date="2022-06" db="EMBL/GenBank/DDBJ databases">
        <title>Isolation of gut microbiota from human fecal samples.</title>
        <authorList>
            <person name="Pamer E.G."/>
            <person name="Barat B."/>
            <person name="Waligurski E."/>
            <person name="Medina S."/>
            <person name="Paddock L."/>
            <person name="Mostad J."/>
        </authorList>
    </citation>
    <scope>NUCLEOTIDE SEQUENCE [LARGE SCALE GENOMIC DNA]</scope>
    <source>
        <strain evidence="1 2">DFI.6.1</strain>
    </source>
</reference>
<dbReference type="EMBL" id="JANGCH010000003">
    <property type="protein sequence ID" value="MCQ5121226.1"/>
    <property type="molecule type" value="Genomic_DNA"/>
</dbReference>
<proteinExistence type="predicted"/>
<gene>
    <name evidence="1" type="ORF">NE663_02980</name>
</gene>
<organism evidence="1 2">
    <name type="scientific">Massilicoli timonensis</name>
    <dbReference type="NCBI Taxonomy" id="2015901"/>
    <lineage>
        <taxon>Bacteria</taxon>
        <taxon>Bacillati</taxon>
        <taxon>Bacillota</taxon>
        <taxon>Erysipelotrichia</taxon>
        <taxon>Erysipelotrichales</taxon>
        <taxon>Erysipelotrichaceae</taxon>
        <taxon>Massilicoli</taxon>
    </lineage>
</organism>
<protein>
    <submittedName>
        <fullName evidence="1">DUF4177 domain-containing protein</fullName>
    </submittedName>
</protein>
<keyword evidence="2" id="KW-1185">Reference proteome</keyword>
<evidence type="ECO:0000313" key="1">
    <source>
        <dbReference type="EMBL" id="MCQ5121226.1"/>
    </source>
</evidence>
<dbReference type="Proteomes" id="UP001524435">
    <property type="component" value="Unassembled WGS sequence"/>
</dbReference>
<evidence type="ECO:0000313" key="2">
    <source>
        <dbReference type="Proteomes" id="UP001524435"/>
    </source>
</evidence>
<dbReference type="RefSeq" id="WP_256197448.1">
    <property type="nucleotide sequence ID" value="NZ_JANGCH010000003.1"/>
</dbReference>
<comment type="caution">
    <text evidence="1">The sequence shown here is derived from an EMBL/GenBank/DDBJ whole genome shotgun (WGS) entry which is preliminary data.</text>
</comment>
<sequence length="62" mass="7478">MKEYRYVQIEYKMKNVLFLCSDEPREVIDQYAKKGYSYKGFIPVEMDAKGCLRKIDLVFEKE</sequence>
<accession>A0ABT1SJ19</accession>